<proteinExistence type="predicted"/>
<sequence>MKFEDNRILGIQLGALLVTENHRYLVIKKNDHYSLLNIETMECSILEVALEHIEEVMAEDLQETVKQIIPAEHLKLVAKNIV</sequence>
<protein>
    <recommendedName>
        <fullName evidence="3">Group-specific protein</fullName>
    </recommendedName>
</protein>
<dbReference type="Proteomes" id="UP000789423">
    <property type="component" value="Unassembled WGS sequence"/>
</dbReference>
<evidence type="ECO:0000313" key="1">
    <source>
        <dbReference type="EMBL" id="CAG9613354.1"/>
    </source>
</evidence>
<reference evidence="1 2" key="1">
    <citation type="submission" date="2021-10" db="EMBL/GenBank/DDBJ databases">
        <authorList>
            <person name="Criscuolo A."/>
        </authorList>
    </citation>
    <scope>NUCLEOTIDE SEQUENCE [LARGE SCALE GENOMIC DNA]</scope>
    <source>
        <strain evidence="2">CIP 111899</strain>
    </source>
</reference>
<dbReference type="RefSeq" id="WP_230575437.1">
    <property type="nucleotide sequence ID" value="NZ_CAKJTI010000012.1"/>
</dbReference>
<dbReference type="EMBL" id="CAKJTI010000012">
    <property type="protein sequence ID" value="CAG9613354.1"/>
    <property type="molecule type" value="Genomic_DNA"/>
</dbReference>
<name>A0ABM8YC86_9BACI</name>
<comment type="caution">
    <text evidence="1">The sequence shown here is derived from an EMBL/GenBank/DDBJ whole genome shotgun (WGS) entry which is preliminary data.</text>
</comment>
<accession>A0ABM8YC86</accession>
<evidence type="ECO:0000313" key="2">
    <source>
        <dbReference type="Proteomes" id="UP000789423"/>
    </source>
</evidence>
<organism evidence="1 2">
    <name type="scientific">Bacillus rhizoplanae</name>
    <dbReference type="NCBI Taxonomy" id="2880966"/>
    <lineage>
        <taxon>Bacteria</taxon>
        <taxon>Bacillati</taxon>
        <taxon>Bacillota</taxon>
        <taxon>Bacilli</taxon>
        <taxon>Bacillales</taxon>
        <taxon>Bacillaceae</taxon>
        <taxon>Bacillus</taxon>
    </lineage>
</organism>
<keyword evidence="2" id="KW-1185">Reference proteome</keyword>
<gene>
    <name evidence="1" type="ORF">BACCIP111899_02569</name>
</gene>
<evidence type="ECO:0008006" key="3">
    <source>
        <dbReference type="Google" id="ProtNLM"/>
    </source>
</evidence>